<keyword evidence="1" id="KW-0479">Metal-binding</keyword>
<evidence type="ECO:0000256" key="1">
    <source>
        <dbReference type="HAMAP-Rule" id="MF_00323"/>
    </source>
</evidence>
<dbReference type="AlphaFoldDB" id="A0A8U0I073"/>
<dbReference type="SUPFAM" id="SSF53800">
    <property type="entry name" value="Chelatase"/>
    <property type="match status" value="1"/>
</dbReference>
<dbReference type="GO" id="GO:0005737">
    <property type="term" value="C:cytoplasm"/>
    <property type="evidence" value="ECO:0007669"/>
    <property type="project" value="UniProtKB-SubCell"/>
</dbReference>
<proteinExistence type="inferred from homology"/>
<keyword evidence="1" id="KW-0963">Cytoplasm</keyword>
<dbReference type="GO" id="GO:0004325">
    <property type="term" value="F:ferrochelatase activity"/>
    <property type="evidence" value="ECO:0007669"/>
    <property type="project" value="UniProtKB-UniRule"/>
</dbReference>
<evidence type="ECO:0000313" key="4">
    <source>
        <dbReference type="Proteomes" id="UP000830729"/>
    </source>
</evidence>
<dbReference type="Gene3D" id="3.40.50.1400">
    <property type="match status" value="2"/>
</dbReference>
<feature type="binding site" evidence="1">
    <location>
        <position position="279"/>
    </location>
    <ligand>
        <name>Fe(2+)</name>
        <dbReference type="ChEBI" id="CHEBI:29033"/>
    </ligand>
</feature>
<protein>
    <recommendedName>
        <fullName evidence="1">Ferrochelatase</fullName>
        <ecNumber evidence="1">4.98.1.1</ecNumber>
    </recommendedName>
    <alternativeName>
        <fullName evidence="1">Heme synthase</fullName>
    </alternativeName>
    <alternativeName>
        <fullName evidence="1">Protoheme ferro-lyase</fullName>
    </alternativeName>
</protein>
<comment type="function">
    <text evidence="1">Catalyzes the ferrous insertion into protoporphyrin IX.</text>
</comment>
<keyword evidence="1" id="KW-0408">Iron</keyword>
<comment type="similarity">
    <text evidence="1 2">Belongs to the ferrochelatase family.</text>
</comment>
<name>A0A8U0I073_9EURY</name>
<comment type="pathway">
    <text evidence="1">Porphyrin-containing compound metabolism; protoheme biosynthesis; protoheme from protoporphyrin-IX: step 1/1.</text>
</comment>
<keyword evidence="1" id="KW-0350">Heme biosynthesis</keyword>
<keyword evidence="1" id="KW-0627">Porphyrin biosynthesis</keyword>
<sequence length="354" mass="40010">MSTGVVLLNFGEPAEPTRENVVAYLERIFLNNAALEEADTEEEKRERARQLAERRAPGLIEEYEEIGGSPLKPQAEAQADALADELAERGYDADTYLGMQFTEPFIADAVEAAHADDVDRLVALPIYPLCGASTTIAANEELREAADDLDWDVPVAEITGWHRHPRYNEIRADNVRRFADAHGLDLRDSATELVYSAHGTPRHYLEEGSRYDTYVEEFCDVVGRKLGVDSYSLGYQNHENRDIPWTEPEVEDVVEELGDDDSVERIVVEPISFMHEQSETLSELDDELREEAEEVGLDFYRVPVPHDDDRFKSVLGDLVEPFVGDFDPGYYQYRQCQCSDSPDAMCLNAPVERI</sequence>
<dbReference type="Proteomes" id="UP000830729">
    <property type="component" value="Plasmid unnamed1"/>
</dbReference>
<accession>A0A8U0I073</accession>
<geneLocation type="plasmid" evidence="3 4">
    <name>unnamed1</name>
</geneLocation>
<dbReference type="RefSeq" id="WP_248652456.1">
    <property type="nucleotide sequence ID" value="NZ_CP096660.1"/>
</dbReference>
<evidence type="ECO:0000256" key="2">
    <source>
        <dbReference type="RuleBase" id="RU004185"/>
    </source>
</evidence>
<gene>
    <name evidence="1 3" type="primary">hemH</name>
    <name evidence="3" type="ORF">M0R89_19880</name>
</gene>
<dbReference type="EC" id="4.98.1.1" evidence="1"/>
<reference evidence="3 4" key="1">
    <citation type="submission" date="2022-04" db="EMBL/GenBank/DDBJ databases">
        <title>Diverse halophilic archaea isolated from saline environments.</title>
        <authorList>
            <person name="Cui H.-L."/>
        </authorList>
    </citation>
    <scope>NUCLEOTIDE SEQUENCE [LARGE SCALE GENOMIC DNA]</scope>
    <source>
        <strain evidence="3 4">XZYJT49</strain>
        <plasmid evidence="3 4">unnamed1</plasmid>
    </source>
</reference>
<dbReference type="KEGG" id="halx:M0R89_19880"/>
<dbReference type="NCBIfam" id="TIGR00109">
    <property type="entry name" value="hemH"/>
    <property type="match status" value="1"/>
</dbReference>
<comment type="catalytic activity">
    <reaction evidence="1">
        <text>heme b + 2 H(+) = protoporphyrin IX + Fe(2+)</text>
        <dbReference type="Rhea" id="RHEA:22584"/>
        <dbReference type="ChEBI" id="CHEBI:15378"/>
        <dbReference type="ChEBI" id="CHEBI:29033"/>
        <dbReference type="ChEBI" id="CHEBI:57306"/>
        <dbReference type="ChEBI" id="CHEBI:60344"/>
        <dbReference type="EC" id="4.98.1.1"/>
    </reaction>
</comment>
<dbReference type="GO" id="GO:0046872">
    <property type="term" value="F:metal ion binding"/>
    <property type="evidence" value="ECO:0007669"/>
    <property type="project" value="UniProtKB-KW"/>
</dbReference>
<dbReference type="PANTHER" id="PTHR11108">
    <property type="entry name" value="FERROCHELATASE"/>
    <property type="match status" value="1"/>
</dbReference>
<dbReference type="GeneID" id="72187509"/>
<dbReference type="InterPro" id="IPR033659">
    <property type="entry name" value="Ferrochelatase_N"/>
</dbReference>
<keyword evidence="1 3" id="KW-0456">Lyase</keyword>
<organism evidence="3 4">
    <name type="scientific">Halorussus limi</name>
    <dbReference type="NCBI Taxonomy" id="2938695"/>
    <lineage>
        <taxon>Archaea</taxon>
        <taxon>Methanobacteriati</taxon>
        <taxon>Methanobacteriota</taxon>
        <taxon>Stenosarchaea group</taxon>
        <taxon>Halobacteria</taxon>
        <taxon>Halobacteriales</taxon>
        <taxon>Haladaptataceae</taxon>
        <taxon>Halorussus</taxon>
    </lineage>
</organism>
<dbReference type="InterPro" id="IPR001015">
    <property type="entry name" value="Ferrochelatase"/>
</dbReference>
<keyword evidence="4" id="KW-1185">Reference proteome</keyword>
<dbReference type="PANTHER" id="PTHR11108:SF1">
    <property type="entry name" value="FERROCHELATASE, MITOCHONDRIAL"/>
    <property type="match status" value="1"/>
</dbReference>
<feature type="binding site" evidence="1">
    <location>
        <position position="198"/>
    </location>
    <ligand>
        <name>Fe(2+)</name>
        <dbReference type="ChEBI" id="CHEBI:29033"/>
    </ligand>
</feature>
<evidence type="ECO:0000313" key="3">
    <source>
        <dbReference type="EMBL" id="UPV76423.1"/>
    </source>
</evidence>
<dbReference type="Pfam" id="PF00762">
    <property type="entry name" value="Ferrochelatase"/>
    <property type="match status" value="1"/>
</dbReference>
<dbReference type="CDD" id="cd03411">
    <property type="entry name" value="Ferrochelatase_N"/>
    <property type="match status" value="1"/>
</dbReference>
<comment type="subcellular location">
    <subcellularLocation>
        <location evidence="1">Cytoplasm</location>
    </subcellularLocation>
</comment>
<dbReference type="GO" id="GO:0006783">
    <property type="term" value="P:heme biosynthetic process"/>
    <property type="evidence" value="ECO:0007669"/>
    <property type="project" value="UniProtKB-UniRule"/>
</dbReference>
<keyword evidence="3" id="KW-0614">Plasmid</keyword>
<dbReference type="EMBL" id="CP096660">
    <property type="protein sequence ID" value="UPV76423.1"/>
    <property type="molecule type" value="Genomic_DNA"/>
</dbReference>
<dbReference type="HAMAP" id="MF_00323">
    <property type="entry name" value="Ferrochelatase"/>
    <property type="match status" value="1"/>
</dbReference>